<keyword evidence="3" id="KW-1133">Transmembrane helix</keyword>
<dbReference type="Proteomes" id="UP001381693">
    <property type="component" value="Unassembled WGS sequence"/>
</dbReference>
<dbReference type="EMBL" id="JAXCGZ010011423">
    <property type="protein sequence ID" value="KAK7074878.1"/>
    <property type="molecule type" value="Genomic_DNA"/>
</dbReference>
<gene>
    <name evidence="5" type="ORF">SK128_025047</name>
</gene>
<dbReference type="InterPro" id="IPR003598">
    <property type="entry name" value="Ig_sub2"/>
</dbReference>
<name>A0AAN8X6I4_HALRR</name>
<organism evidence="5 6">
    <name type="scientific">Halocaridina rubra</name>
    <name type="common">Hawaiian red shrimp</name>
    <dbReference type="NCBI Taxonomy" id="373956"/>
    <lineage>
        <taxon>Eukaryota</taxon>
        <taxon>Metazoa</taxon>
        <taxon>Ecdysozoa</taxon>
        <taxon>Arthropoda</taxon>
        <taxon>Crustacea</taxon>
        <taxon>Multicrustacea</taxon>
        <taxon>Malacostraca</taxon>
        <taxon>Eumalacostraca</taxon>
        <taxon>Eucarida</taxon>
        <taxon>Decapoda</taxon>
        <taxon>Pleocyemata</taxon>
        <taxon>Caridea</taxon>
        <taxon>Atyoidea</taxon>
        <taxon>Atyidae</taxon>
        <taxon>Halocaridina</taxon>
    </lineage>
</organism>
<evidence type="ECO:0000259" key="4">
    <source>
        <dbReference type="PROSITE" id="PS50835"/>
    </source>
</evidence>
<dbReference type="InterPro" id="IPR050467">
    <property type="entry name" value="LRFN"/>
</dbReference>
<accession>A0AAN8X6I4</accession>
<dbReference type="PANTHER" id="PTHR45842">
    <property type="entry name" value="SYNAPTIC ADHESION-LIKE MOLECULE SALM"/>
    <property type="match status" value="1"/>
</dbReference>
<evidence type="ECO:0000256" key="3">
    <source>
        <dbReference type="SAM" id="Phobius"/>
    </source>
</evidence>
<dbReference type="Pfam" id="PF07679">
    <property type="entry name" value="I-set"/>
    <property type="match status" value="1"/>
</dbReference>
<dbReference type="SMART" id="SM00409">
    <property type="entry name" value="IG"/>
    <property type="match status" value="1"/>
</dbReference>
<dbReference type="InterPro" id="IPR003599">
    <property type="entry name" value="Ig_sub"/>
</dbReference>
<keyword evidence="6" id="KW-1185">Reference proteome</keyword>
<reference evidence="5 6" key="1">
    <citation type="submission" date="2023-11" db="EMBL/GenBank/DDBJ databases">
        <title>Halocaridina rubra genome assembly.</title>
        <authorList>
            <person name="Smith C."/>
        </authorList>
    </citation>
    <scope>NUCLEOTIDE SEQUENCE [LARGE SCALE GENOMIC DNA]</scope>
    <source>
        <strain evidence="5">EP-1</strain>
        <tissue evidence="5">Whole</tissue>
    </source>
</reference>
<dbReference type="Gene3D" id="2.60.40.10">
    <property type="entry name" value="Immunoglobulins"/>
    <property type="match status" value="1"/>
</dbReference>
<keyword evidence="2" id="KW-0325">Glycoprotein</keyword>
<keyword evidence="3" id="KW-0812">Transmembrane</keyword>
<dbReference type="SUPFAM" id="SSF48726">
    <property type="entry name" value="Immunoglobulin"/>
    <property type="match status" value="1"/>
</dbReference>
<dbReference type="InterPro" id="IPR013783">
    <property type="entry name" value="Ig-like_fold"/>
</dbReference>
<dbReference type="SMART" id="SM00408">
    <property type="entry name" value="IGc2"/>
    <property type="match status" value="1"/>
</dbReference>
<evidence type="ECO:0000313" key="5">
    <source>
        <dbReference type="EMBL" id="KAK7074878.1"/>
    </source>
</evidence>
<proteinExistence type="predicted"/>
<dbReference type="InterPro" id="IPR007110">
    <property type="entry name" value="Ig-like_dom"/>
</dbReference>
<keyword evidence="1" id="KW-0732">Signal</keyword>
<dbReference type="AlphaFoldDB" id="A0AAN8X6I4"/>
<dbReference type="InterPro" id="IPR013098">
    <property type="entry name" value="Ig_I-set"/>
</dbReference>
<dbReference type="PROSITE" id="PS50835">
    <property type="entry name" value="IG_LIKE"/>
    <property type="match status" value="1"/>
</dbReference>
<sequence>MWLLGQKWQCLDSDDFICSPKMSYVAVRVLATEGENVTLSCRVESEAAVSISWLVGNKRIYNTNESLRFYISELTIANNTIYTSTLTVTGVQPQDQDSYRCLAENRAGYSEVHVSLRVPHALAEVHAADTEPTSYMNIGLILGVLAVILFLLLLLSFVYWRFHIGRTAQQGKEKCDVPQAARTSEEEMQIFDGYHMIPSNELEDISQRLHSFQHSWLSSRAERWDNTNQSLSEHNAGYSQEHPVINVSNVDIPISLEGTANALEDQPNYRDVIIHTTDSRIPSSHICPSTLGLYKDDMNFPQFDGQENSSALHTLNSSYCAIPRGSSSGLNLFLSEASSNAYGNSQIAAHPVLHVGSTGQSQNYSSMQDLMIYKEYQSIQQHLQIMKQSYQDHQRTESVPM</sequence>
<protein>
    <recommendedName>
        <fullName evidence="4">Ig-like domain-containing protein</fullName>
    </recommendedName>
</protein>
<evidence type="ECO:0000313" key="6">
    <source>
        <dbReference type="Proteomes" id="UP001381693"/>
    </source>
</evidence>
<comment type="caution">
    <text evidence="5">The sequence shown here is derived from an EMBL/GenBank/DDBJ whole genome shotgun (WGS) entry which is preliminary data.</text>
</comment>
<evidence type="ECO:0000256" key="1">
    <source>
        <dbReference type="ARBA" id="ARBA00022729"/>
    </source>
</evidence>
<dbReference type="PANTHER" id="PTHR45842:SF12">
    <property type="entry name" value="KEKKON 5, ISOFORM A"/>
    <property type="match status" value="1"/>
</dbReference>
<feature type="domain" description="Ig-like" evidence="4">
    <location>
        <begin position="20"/>
        <end position="115"/>
    </location>
</feature>
<dbReference type="InterPro" id="IPR036179">
    <property type="entry name" value="Ig-like_dom_sf"/>
</dbReference>
<feature type="transmembrane region" description="Helical" evidence="3">
    <location>
        <begin position="138"/>
        <end position="160"/>
    </location>
</feature>
<keyword evidence="3" id="KW-0472">Membrane</keyword>
<dbReference type="CDD" id="cd00096">
    <property type="entry name" value="Ig"/>
    <property type="match status" value="1"/>
</dbReference>
<evidence type="ECO:0000256" key="2">
    <source>
        <dbReference type="ARBA" id="ARBA00023180"/>
    </source>
</evidence>